<feature type="transmembrane region" description="Helical" evidence="2">
    <location>
        <begin position="12"/>
        <end position="31"/>
    </location>
</feature>
<reference evidence="3 4" key="1">
    <citation type="submission" date="2019-12" db="EMBL/GenBank/DDBJ databases">
        <title>Whole genome sequencing of endophytic Actinobacterium Micromonospora sp. MPMI6T.</title>
        <authorList>
            <person name="Evv R."/>
            <person name="Podile A.R."/>
        </authorList>
    </citation>
    <scope>NUCLEOTIDE SEQUENCE [LARGE SCALE GENOMIC DNA]</scope>
    <source>
        <strain evidence="3 4">MPMI6</strain>
    </source>
</reference>
<feature type="non-terminal residue" evidence="3">
    <location>
        <position position="140"/>
    </location>
</feature>
<proteinExistence type="predicted"/>
<feature type="region of interest" description="Disordered" evidence="1">
    <location>
        <begin position="103"/>
        <end position="140"/>
    </location>
</feature>
<evidence type="ECO:0000313" key="3">
    <source>
        <dbReference type="EMBL" id="MBO4209263.1"/>
    </source>
</evidence>
<keyword evidence="2" id="KW-0812">Transmembrane</keyword>
<keyword evidence="2" id="KW-0472">Membrane</keyword>
<accession>A0ABS3VXU4</accession>
<gene>
    <name evidence="3" type="ORF">GSF22_25185</name>
</gene>
<keyword evidence="4" id="KW-1185">Reference proteome</keyword>
<evidence type="ECO:0008006" key="5">
    <source>
        <dbReference type="Google" id="ProtNLM"/>
    </source>
</evidence>
<organism evidence="3 4">
    <name type="scientific">Micromonospora echinofusca</name>
    <dbReference type="NCBI Taxonomy" id="47858"/>
    <lineage>
        <taxon>Bacteria</taxon>
        <taxon>Bacillati</taxon>
        <taxon>Actinomycetota</taxon>
        <taxon>Actinomycetes</taxon>
        <taxon>Micromonosporales</taxon>
        <taxon>Micromonosporaceae</taxon>
        <taxon>Micromonospora</taxon>
    </lineage>
</organism>
<protein>
    <recommendedName>
        <fullName evidence="5">Tryptophan-associated transmembrane protein (Trp_oprn_chp)</fullName>
    </recommendedName>
</protein>
<feature type="transmembrane region" description="Helical" evidence="2">
    <location>
        <begin position="79"/>
        <end position="97"/>
    </location>
</feature>
<dbReference type="Proteomes" id="UP000823521">
    <property type="component" value="Unassembled WGS sequence"/>
</dbReference>
<evidence type="ECO:0000256" key="2">
    <source>
        <dbReference type="SAM" id="Phobius"/>
    </source>
</evidence>
<evidence type="ECO:0000313" key="4">
    <source>
        <dbReference type="Proteomes" id="UP000823521"/>
    </source>
</evidence>
<evidence type="ECO:0000256" key="1">
    <source>
        <dbReference type="SAM" id="MobiDB-lite"/>
    </source>
</evidence>
<keyword evidence="2" id="KW-1133">Transmembrane helix</keyword>
<sequence length="140" mass="14030">MSRDGGQPSWRMTALIALSGGLFALVGGMAVNTVQVPAGWRPLIWLLTAVLLASVVLLAVLNLPGGAAAGLVRITRRPAVWLVGAALAGFALAALIMPTVPPATGPVAGDDHGTATSQPPRTDQPATPTTTGSPPATAPQ</sequence>
<name>A0ABS3VXU4_MICEH</name>
<dbReference type="EMBL" id="WVUH01000281">
    <property type="protein sequence ID" value="MBO4209263.1"/>
    <property type="molecule type" value="Genomic_DNA"/>
</dbReference>
<feature type="transmembrane region" description="Helical" evidence="2">
    <location>
        <begin position="43"/>
        <end position="72"/>
    </location>
</feature>
<comment type="caution">
    <text evidence="3">The sequence shown here is derived from an EMBL/GenBank/DDBJ whole genome shotgun (WGS) entry which is preliminary data.</text>
</comment>
<feature type="compositionally biased region" description="Low complexity" evidence="1">
    <location>
        <begin position="125"/>
        <end position="140"/>
    </location>
</feature>